<gene>
    <name evidence="1" type="ORF">L6452_43182</name>
</gene>
<name>A0ACB8XKX0_ARCLA</name>
<evidence type="ECO:0000313" key="2">
    <source>
        <dbReference type="Proteomes" id="UP001055879"/>
    </source>
</evidence>
<reference evidence="2" key="1">
    <citation type="journal article" date="2022" name="Mol. Ecol. Resour.">
        <title>The genomes of chicory, endive, great burdock and yacon provide insights into Asteraceae palaeo-polyploidization history and plant inulin production.</title>
        <authorList>
            <person name="Fan W."/>
            <person name="Wang S."/>
            <person name="Wang H."/>
            <person name="Wang A."/>
            <person name="Jiang F."/>
            <person name="Liu H."/>
            <person name="Zhao H."/>
            <person name="Xu D."/>
            <person name="Zhang Y."/>
        </authorList>
    </citation>
    <scope>NUCLEOTIDE SEQUENCE [LARGE SCALE GENOMIC DNA]</scope>
    <source>
        <strain evidence="2">cv. Niubang</strain>
    </source>
</reference>
<evidence type="ECO:0000313" key="1">
    <source>
        <dbReference type="EMBL" id="KAI3668107.1"/>
    </source>
</evidence>
<keyword evidence="2" id="KW-1185">Reference proteome</keyword>
<protein>
    <submittedName>
        <fullName evidence="1">Uncharacterized protein</fullName>
    </submittedName>
</protein>
<dbReference type="Proteomes" id="UP001055879">
    <property type="component" value="Linkage Group LG17"/>
</dbReference>
<organism evidence="1 2">
    <name type="scientific">Arctium lappa</name>
    <name type="common">Greater burdock</name>
    <name type="synonym">Lappa major</name>
    <dbReference type="NCBI Taxonomy" id="4217"/>
    <lineage>
        <taxon>Eukaryota</taxon>
        <taxon>Viridiplantae</taxon>
        <taxon>Streptophyta</taxon>
        <taxon>Embryophyta</taxon>
        <taxon>Tracheophyta</taxon>
        <taxon>Spermatophyta</taxon>
        <taxon>Magnoliopsida</taxon>
        <taxon>eudicotyledons</taxon>
        <taxon>Gunneridae</taxon>
        <taxon>Pentapetalae</taxon>
        <taxon>asterids</taxon>
        <taxon>campanulids</taxon>
        <taxon>Asterales</taxon>
        <taxon>Asteraceae</taxon>
        <taxon>Carduoideae</taxon>
        <taxon>Cardueae</taxon>
        <taxon>Arctiinae</taxon>
        <taxon>Arctium</taxon>
    </lineage>
</organism>
<comment type="caution">
    <text evidence="1">The sequence shown here is derived from an EMBL/GenBank/DDBJ whole genome shotgun (WGS) entry which is preliminary data.</text>
</comment>
<accession>A0ACB8XKX0</accession>
<reference evidence="1 2" key="2">
    <citation type="journal article" date="2022" name="Mol. Ecol. Resour.">
        <title>The genomes of chicory, endive, great burdock and yacon provide insights into Asteraceae paleo-polyploidization history and plant inulin production.</title>
        <authorList>
            <person name="Fan W."/>
            <person name="Wang S."/>
            <person name="Wang H."/>
            <person name="Wang A."/>
            <person name="Jiang F."/>
            <person name="Liu H."/>
            <person name="Zhao H."/>
            <person name="Xu D."/>
            <person name="Zhang Y."/>
        </authorList>
    </citation>
    <scope>NUCLEOTIDE SEQUENCE [LARGE SCALE GENOMIC DNA]</scope>
    <source>
        <strain evidence="2">cv. Niubang</strain>
    </source>
</reference>
<dbReference type="EMBL" id="CM042063">
    <property type="protein sequence ID" value="KAI3668107.1"/>
    <property type="molecule type" value="Genomic_DNA"/>
</dbReference>
<sequence>MHCLKSLGKLGVLALKKSDFGVRGHPGDYASDCARGHNSLAQSPRLRARASWDHEPQNLHFHLLHQALGGFHLALSSFEDLKSYGSFWRPTCVLVGGFKLLVEVLGIFGLEDSSLFKGAQVGVKSRFSLNLASPVCYGSMSTFVFYPVLGRLVFHIEARSALDVM</sequence>
<proteinExistence type="predicted"/>